<dbReference type="EMBL" id="LROM01000124">
    <property type="protein sequence ID" value="OEZ95416.1"/>
    <property type="molecule type" value="Genomic_DNA"/>
</dbReference>
<keyword evidence="3" id="KW-1185">Reference proteome</keyword>
<keyword evidence="1" id="KW-0732">Signal</keyword>
<feature type="chain" id="PRO_5009206870" description="Transmembrane protein" evidence="1">
    <location>
        <begin position="22"/>
        <end position="177"/>
    </location>
</feature>
<gene>
    <name evidence="2" type="ORF">DUPY_42870</name>
</gene>
<sequence length="177" mass="19278">MKPRRLAIPLMVPLLALLLSACDPHYNWRDYRSKDAPYSVLFPGKPATHTSEVLLAELPVELPVKMTMTAAEVDDVLFAVGSAELADAAQAQGALLAMQTALARNINATITSQATAASGVQTTVSIEAKGMRNGQPALLMGRFIARDRRVYQVVVMGDQRHISREQVATFLDSFKLQ</sequence>
<reference evidence="3" key="1">
    <citation type="journal article" date="2016" name="Front. Microbiol.">
        <title>Molecular Keys to the Janthinobacterium and Duganella spp. Interaction with the Plant Pathogen Fusarium graminearum.</title>
        <authorList>
            <person name="Haack F.S."/>
            <person name="Poehlein A."/>
            <person name="Kroger C."/>
            <person name="Voigt C.A."/>
            <person name="Piepenbring M."/>
            <person name="Bode H.B."/>
            <person name="Daniel R."/>
            <person name="Schafer W."/>
            <person name="Streit W.R."/>
        </authorList>
    </citation>
    <scope>NUCLEOTIDE SEQUENCE [LARGE SCALE GENOMIC DNA]</scope>
    <source>
        <strain evidence="3">T54</strain>
    </source>
</reference>
<dbReference type="AlphaFoldDB" id="A0A1E7WCS3"/>
<dbReference type="PATRIC" id="fig|762836.4.peg.4412"/>
<evidence type="ECO:0008006" key="4">
    <source>
        <dbReference type="Google" id="ProtNLM"/>
    </source>
</evidence>
<accession>A0A1E7WCS3</accession>
<dbReference type="RefSeq" id="WP_070250901.1">
    <property type="nucleotide sequence ID" value="NZ_LROM01000124.1"/>
</dbReference>
<dbReference type="Proteomes" id="UP000175989">
    <property type="component" value="Unassembled WGS sequence"/>
</dbReference>
<organism evidence="2 3">
    <name type="scientific">Duganella phyllosphaerae</name>
    <dbReference type="NCBI Taxonomy" id="762836"/>
    <lineage>
        <taxon>Bacteria</taxon>
        <taxon>Pseudomonadati</taxon>
        <taxon>Pseudomonadota</taxon>
        <taxon>Betaproteobacteria</taxon>
        <taxon>Burkholderiales</taxon>
        <taxon>Oxalobacteraceae</taxon>
        <taxon>Telluria group</taxon>
        <taxon>Duganella</taxon>
    </lineage>
</organism>
<name>A0A1E7WCS3_9BURK</name>
<comment type="caution">
    <text evidence="2">The sequence shown here is derived from an EMBL/GenBank/DDBJ whole genome shotgun (WGS) entry which is preliminary data.</text>
</comment>
<evidence type="ECO:0000256" key="1">
    <source>
        <dbReference type="SAM" id="SignalP"/>
    </source>
</evidence>
<proteinExistence type="predicted"/>
<protein>
    <recommendedName>
        <fullName evidence="4">Transmembrane protein</fullName>
    </recommendedName>
</protein>
<feature type="signal peptide" evidence="1">
    <location>
        <begin position="1"/>
        <end position="21"/>
    </location>
</feature>
<dbReference type="PROSITE" id="PS51257">
    <property type="entry name" value="PROKAR_LIPOPROTEIN"/>
    <property type="match status" value="1"/>
</dbReference>
<evidence type="ECO:0000313" key="2">
    <source>
        <dbReference type="EMBL" id="OEZ95416.1"/>
    </source>
</evidence>
<evidence type="ECO:0000313" key="3">
    <source>
        <dbReference type="Proteomes" id="UP000175989"/>
    </source>
</evidence>